<protein>
    <submittedName>
        <fullName evidence="2">Uncharacterized protein</fullName>
    </submittedName>
</protein>
<dbReference type="Proteomes" id="UP001501842">
    <property type="component" value="Unassembled WGS sequence"/>
</dbReference>
<feature type="region of interest" description="Disordered" evidence="1">
    <location>
        <begin position="97"/>
        <end position="135"/>
    </location>
</feature>
<evidence type="ECO:0000256" key="1">
    <source>
        <dbReference type="SAM" id="MobiDB-lite"/>
    </source>
</evidence>
<accession>A0ABN3U177</accession>
<dbReference type="EMBL" id="BAAATZ010000006">
    <property type="protein sequence ID" value="GAA2722218.1"/>
    <property type="molecule type" value="Genomic_DNA"/>
</dbReference>
<name>A0ABN3U177_9ACTN</name>
<evidence type="ECO:0000313" key="2">
    <source>
        <dbReference type="EMBL" id="GAA2722218.1"/>
    </source>
</evidence>
<reference evidence="2 3" key="1">
    <citation type="journal article" date="2019" name="Int. J. Syst. Evol. Microbiol.">
        <title>The Global Catalogue of Microorganisms (GCM) 10K type strain sequencing project: providing services to taxonomists for standard genome sequencing and annotation.</title>
        <authorList>
            <consortium name="The Broad Institute Genomics Platform"/>
            <consortium name="The Broad Institute Genome Sequencing Center for Infectious Disease"/>
            <person name="Wu L."/>
            <person name="Ma J."/>
        </authorList>
    </citation>
    <scope>NUCLEOTIDE SEQUENCE [LARGE SCALE GENOMIC DNA]</scope>
    <source>
        <strain evidence="2 3">JCM 8201</strain>
    </source>
</reference>
<feature type="region of interest" description="Disordered" evidence="1">
    <location>
        <begin position="182"/>
        <end position="262"/>
    </location>
</feature>
<organism evidence="2 3">
    <name type="scientific">Actinocorallia aurantiaca</name>
    <dbReference type="NCBI Taxonomy" id="46204"/>
    <lineage>
        <taxon>Bacteria</taxon>
        <taxon>Bacillati</taxon>
        <taxon>Actinomycetota</taxon>
        <taxon>Actinomycetes</taxon>
        <taxon>Streptosporangiales</taxon>
        <taxon>Thermomonosporaceae</taxon>
        <taxon>Actinocorallia</taxon>
    </lineage>
</organism>
<gene>
    <name evidence="2" type="ORF">GCM10010439_14230</name>
</gene>
<comment type="caution">
    <text evidence="2">The sequence shown here is derived from an EMBL/GenBank/DDBJ whole genome shotgun (WGS) entry which is preliminary data.</text>
</comment>
<proteinExistence type="predicted"/>
<feature type="compositionally biased region" description="Basic and acidic residues" evidence="1">
    <location>
        <begin position="224"/>
        <end position="236"/>
    </location>
</feature>
<evidence type="ECO:0000313" key="3">
    <source>
        <dbReference type="Proteomes" id="UP001501842"/>
    </source>
</evidence>
<keyword evidence="3" id="KW-1185">Reference proteome</keyword>
<sequence>MLRGSSAGHPVADLLNSAAAHGREEELSGETEVMAAFQAAFVDAPALSTASALPAPAERNREKPSLRSLLAKAPTALIAGTALAVTAVGGVAIAANGGVPGQKKAEKPKASPTSVSPPFTRKYAPPPSPAPVATPSNADLCRKYIAQGMKDENIAPLVKAAGGRKKVIAFCVTLLGADKNKPAGQWPPPGWPTDWPTTWPKGKEWPTEWPKELPKEWLQPHGSPQDRKKAEGEASAERQSFWPQEWPELEFWQQQDEDRPNN</sequence>
<feature type="compositionally biased region" description="Basic and acidic residues" evidence="1">
    <location>
        <begin position="201"/>
        <end position="215"/>
    </location>
</feature>